<reference evidence="2" key="1">
    <citation type="submission" date="2013-09" db="EMBL/GenBank/DDBJ databases">
        <title>Corchorus olitorius genome sequencing.</title>
        <authorList>
            <person name="Alam M."/>
            <person name="Haque M.S."/>
            <person name="Islam M.S."/>
            <person name="Emdad E.M."/>
            <person name="Islam M.M."/>
            <person name="Ahmed B."/>
            <person name="Halim A."/>
            <person name="Hossen Q.M.M."/>
            <person name="Hossain M.Z."/>
            <person name="Ahmed R."/>
            <person name="Khan M.M."/>
            <person name="Islam R."/>
            <person name="Rashid M.M."/>
            <person name="Khan S.A."/>
            <person name="Rahman M.S."/>
            <person name="Alam M."/>
            <person name="Yahiya A.S."/>
            <person name="Khan M.S."/>
            <person name="Azam M.S."/>
            <person name="Haque T."/>
            <person name="Lashkar M.Z.H."/>
            <person name="Akhand A.I."/>
            <person name="Morshed G."/>
            <person name="Roy S."/>
            <person name="Uddin K.S."/>
            <person name="Rabeya T."/>
            <person name="Hossain A.S."/>
            <person name="Chowdhury A."/>
            <person name="Snigdha A.R."/>
            <person name="Mortoza M.S."/>
            <person name="Matin S.A."/>
            <person name="Hoque S.M.E."/>
            <person name="Islam M.K."/>
            <person name="Roy D.K."/>
            <person name="Haider R."/>
            <person name="Moosa M.M."/>
            <person name="Elias S.M."/>
            <person name="Hasan A.M."/>
            <person name="Jahan S."/>
            <person name="Shafiuddin M."/>
            <person name="Mahmood N."/>
            <person name="Shommy N.S."/>
        </authorList>
    </citation>
    <scope>NUCLEOTIDE SEQUENCE [LARGE SCALE GENOMIC DNA]</scope>
    <source>
        <strain evidence="2">cv. O-4</strain>
    </source>
</reference>
<comment type="caution">
    <text evidence="1">The sequence shown here is derived from an EMBL/GenBank/DDBJ whole genome shotgun (WGS) entry which is preliminary data.</text>
</comment>
<proteinExistence type="predicted"/>
<organism evidence="1 2">
    <name type="scientific">Corchorus olitorius</name>
    <dbReference type="NCBI Taxonomy" id="93759"/>
    <lineage>
        <taxon>Eukaryota</taxon>
        <taxon>Viridiplantae</taxon>
        <taxon>Streptophyta</taxon>
        <taxon>Embryophyta</taxon>
        <taxon>Tracheophyta</taxon>
        <taxon>Spermatophyta</taxon>
        <taxon>Magnoliopsida</taxon>
        <taxon>eudicotyledons</taxon>
        <taxon>Gunneridae</taxon>
        <taxon>Pentapetalae</taxon>
        <taxon>rosids</taxon>
        <taxon>malvids</taxon>
        <taxon>Malvales</taxon>
        <taxon>Malvaceae</taxon>
        <taxon>Grewioideae</taxon>
        <taxon>Apeibeae</taxon>
        <taxon>Corchorus</taxon>
    </lineage>
</organism>
<accession>A0A1R3HLR1</accession>
<dbReference type="GO" id="GO:0008233">
    <property type="term" value="F:peptidase activity"/>
    <property type="evidence" value="ECO:0007669"/>
    <property type="project" value="UniProtKB-KW"/>
</dbReference>
<dbReference type="AlphaFoldDB" id="A0A1R3HLR1"/>
<dbReference type="Proteomes" id="UP000187203">
    <property type="component" value="Unassembled WGS sequence"/>
</dbReference>
<evidence type="ECO:0000313" key="2">
    <source>
        <dbReference type="Proteomes" id="UP000187203"/>
    </source>
</evidence>
<name>A0A1R3HLR1_9ROSI</name>
<keyword evidence="1" id="KW-0645">Protease</keyword>
<dbReference type="GO" id="GO:0006508">
    <property type="term" value="P:proteolysis"/>
    <property type="evidence" value="ECO:0007669"/>
    <property type="project" value="UniProtKB-KW"/>
</dbReference>
<evidence type="ECO:0000313" key="1">
    <source>
        <dbReference type="EMBL" id="OMO71171.1"/>
    </source>
</evidence>
<sequence length="83" mass="9599">MTLKLKYVIRPPSLYKTPLTDHQSEPLTDEDPKLKSQFPGGSTRVLFVVTREKGMNWQAGFLGTVPFPCNCFWNWDFLLPIRV</sequence>
<gene>
    <name evidence="1" type="ORF">COLO4_28361</name>
</gene>
<dbReference type="EMBL" id="AWUE01019874">
    <property type="protein sequence ID" value="OMO71171.1"/>
    <property type="molecule type" value="Genomic_DNA"/>
</dbReference>
<protein>
    <submittedName>
        <fullName evidence="1">Subtilisin-like protease-like protein</fullName>
    </submittedName>
</protein>
<keyword evidence="1" id="KW-0378">Hydrolase</keyword>
<keyword evidence="2" id="KW-1185">Reference proteome</keyword>